<dbReference type="OrthoDB" id="1496138at2"/>
<evidence type="ECO:0000256" key="3">
    <source>
        <dbReference type="ARBA" id="ARBA00022989"/>
    </source>
</evidence>
<evidence type="ECO:0000256" key="2">
    <source>
        <dbReference type="ARBA" id="ARBA00022692"/>
    </source>
</evidence>
<evidence type="ECO:0000256" key="1">
    <source>
        <dbReference type="ARBA" id="ARBA00004127"/>
    </source>
</evidence>
<evidence type="ECO:0000259" key="6">
    <source>
        <dbReference type="SMART" id="SM00752"/>
    </source>
</evidence>
<keyword evidence="4 5" id="KW-0472">Membrane</keyword>
<dbReference type="RefSeq" id="WP_160130372.1">
    <property type="nucleotide sequence ID" value="NZ_CP019288.1"/>
</dbReference>
<keyword evidence="3 5" id="KW-1133">Transmembrane helix</keyword>
<evidence type="ECO:0000313" key="8">
    <source>
        <dbReference type="Proteomes" id="UP000464657"/>
    </source>
</evidence>
<dbReference type="KEGG" id="kan:IMCC3317_31590"/>
<reference evidence="7 8" key="1">
    <citation type="journal article" date="2013" name="Int. J. Syst. Evol. Microbiol.">
        <title>Kordia antarctica sp. nov., isolated from Antarctic seawater.</title>
        <authorList>
            <person name="Baek K."/>
            <person name="Choi A."/>
            <person name="Kang I."/>
            <person name="Lee K."/>
            <person name="Cho J.C."/>
        </authorList>
    </citation>
    <scope>NUCLEOTIDE SEQUENCE [LARGE SCALE GENOMIC DNA]</scope>
    <source>
        <strain evidence="7 8">IMCC3317</strain>
    </source>
</reference>
<dbReference type="Proteomes" id="UP000464657">
    <property type="component" value="Chromosome"/>
</dbReference>
<name>A0A7L4ZMR8_9FLAO</name>
<evidence type="ECO:0000313" key="7">
    <source>
        <dbReference type="EMBL" id="QHI37777.1"/>
    </source>
</evidence>
<keyword evidence="8" id="KW-1185">Reference proteome</keyword>
<evidence type="ECO:0000256" key="4">
    <source>
        <dbReference type="ARBA" id="ARBA00023136"/>
    </source>
</evidence>
<sequence length="327" mass="38342">MNTLQLIKSKIHTFFFKEDNTKGSFIAFFRIGTSVFILIHLMSIILDFSKLFGKQGIIPHDIREFFLSNQMISFTQIITFFESYGISESVTTNGFIGTFIFFLLALMFGLCTRFSAIMTLLLYKAIYSGTYIYGIDGFMVTSLFYLIIFPSGYFHSIDNLIFKKRDRNNLNVTLFKRLLQFNVCMVYFYAGLSKMMGITWWNGEAIWKSIHLWSANSIFNIDFTFLAENSYILTVMGWSVLLIETLYVIFIWIPKTRKIWLYSTLAMHVGIGIFLDLYFFASFMMFWNVTVFYISEPMPELNISKYFVFFKRRKVQPQNVTLEALNS</sequence>
<comment type="subcellular location">
    <subcellularLocation>
        <location evidence="1">Endomembrane system</location>
        <topology evidence="1">Multi-pass membrane protein</topology>
    </subcellularLocation>
</comment>
<feature type="domain" description="HTTM-like" evidence="6">
    <location>
        <begin position="18"/>
        <end position="297"/>
    </location>
</feature>
<feature type="transmembrane region" description="Helical" evidence="5">
    <location>
        <begin position="66"/>
        <end position="87"/>
    </location>
</feature>
<evidence type="ECO:0000256" key="5">
    <source>
        <dbReference type="SAM" id="Phobius"/>
    </source>
</evidence>
<feature type="transmembrane region" description="Helical" evidence="5">
    <location>
        <begin position="130"/>
        <end position="154"/>
    </location>
</feature>
<gene>
    <name evidence="7" type="ORF">IMCC3317_31590</name>
</gene>
<accession>A0A7L4ZMR8</accession>
<feature type="transmembrane region" description="Helical" evidence="5">
    <location>
        <begin position="25"/>
        <end position="46"/>
    </location>
</feature>
<proteinExistence type="predicted"/>
<dbReference type="AlphaFoldDB" id="A0A7L4ZMR8"/>
<dbReference type="EMBL" id="CP019288">
    <property type="protein sequence ID" value="QHI37777.1"/>
    <property type="molecule type" value="Genomic_DNA"/>
</dbReference>
<dbReference type="InterPro" id="IPR011020">
    <property type="entry name" value="HTTM-like"/>
</dbReference>
<organism evidence="7 8">
    <name type="scientific">Kordia antarctica</name>
    <dbReference type="NCBI Taxonomy" id="1218801"/>
    <lineage>
        <taxon>Bacteria</taxon>
        <taxon>Pseudomonadati</taxon>
        <taxon>Bacteroidota</taxon>
        <taxon>Flavobacteriia</taxon>
        <taxon>Flavobacteriales</taxon>
        <taxon>Flavobacteriaceae</taxon>
        <taxon>Kordia</taxon>
    </lineage>
</organism>
<feature type="transmembrane region" description="Helical" evidence="5">
    <location>
        <begin position="231"/>
        <end position="253"/>
    </location>
</feature>
<feature type="transmembrane region" description="Helical" evidence="5">
    <location>
        <begin position="265"/>
        <end position="287"/>
    </location>
</feature>
<keyword evidence="2 5" id="KW-0812">Transmembrane</keyword>
<dbReference type="PANTHER" id="PTHR39535">
    <property type="entry name" value="SPORULATION-DELAYING PROTEIN SDPB"/>
    <property type="match status" value="1"/>
</dbReference>
<dbReference type="InterPro" id="IPR052964">
    <property type="entry name" value="Sporulation_signal_mat"/>
</dbReference>
<dbReference type="PANTHER" id="PTHR39535:SF2">
    <property type="entry name" value="HTTM DOMAIN-CONTAINING PROTEIN"/>
    <property type="match status" value="1"/>
</dbReference>
<dbReference type="GO" id="GO:0012505">
    <property type="term" value="C:endomembrane system"/>
    <property type="evidence" value="ECO:0007669"/>
    <property type="project" value="UniProtKB-SubCell"/>
</dbReference>
<dbReference type="SMART" id="SM00752">
    <property type="entry name" value="HTTM"/>
    <property type="match status" value="1"/>
</dbReference>
<feature type="transmembrane region" description="Helical" evidence="5">
    <location>
        <begin position="174"/>
        <end position="193"/>
    </location>
</feature>
<feature type="transmembrane region" description="Helical" evidence="5">
    <location>
        <begin position="99"/>
        <end position="123"/>
    </location>
</feature>
<protein>
    <recommendedName>
        <fullName evidence="6">HTTM-like domain-containing protein</fullName>
    </recommendedName>
</protein>